<dbReference type="PROSITE" id="PS50931">
    <property type="entry name" value="HTH_LYSR"/>
    <property type="match status" value="1"/>
</dbReference>
<dbReference type="Proteomes" id="UP000295122">
    <property type="component" value="Unassembled WGS sequence"/>
</dbReference>
<keyword evidence="4" id="KW-0804">Transcription</keyword>
<sequence>MAVLLPDGDSPLDFRSLEVFVWVANLGSFRGAAARLNTTQPAVSQRIAQLERDLGVRLLERSRTGVVLTERGRVLLGGAERVLGSVAALREEVGDSDATRGSLRLGVAETIVHTWLPRFLERVARSYPALAIEIEVDVTPSLTERLLARQIDLAFVLGEVTHSDVRNLPLCRFPVAFLAAPGFARRSYRRADLADRTLITFSRPTRPYADLTAAIAGIEPRPRIHASASLATVIRMAVDGLGIAAVPTSIAAREITDGSLAPVEVELEMPDLVFVASWPSGPTPFLAETVAAVAAEVAAGWGRRTP</sequence>
<comment type="caution">
    <text evidence="6">The sequence shown here is derived from an EMBL/GenBank/DDBJ whole genome shotgun (WGS) entry which is preliminary data.</text>
</comment>
<dbReference type="OrthoDB" id="9791253at2"/>
<evidence type="ECO:0000256" key="2">
    <source>
        <dbReference type="ARBA" id="ARBA00023015"/>
    </source>
</evidence>
<dbReference type="SUPFAM" id="SSF46785">
    <property type="entry name" value="Winged helix' DNA-binding domain"/>
    <property type="match status" value="1"/>
</dbReference>
<dbReference type="EMBL" id="SNZR01000014">
    <property type="protein sequence ID" value="TDR89145.1"/>
    <property type="molecule type" value="Genomic_DNA"/>
</dbReference>
<dbReference type="Pfam" id="PF00126">
    <property type="entry name" value="HTH_1"/>
    <property type="match status" value="1"/>
</dbReference>
<dbReference type="Gene3D" id="3.40.190.10">
    <property type="entry name" value="Periplasmic binding protein-like II"/>
    <property type="match status" value="2"/>
</dbReference>
<keyword evidence="7" id="KW-1185">Reference proteome</keyword>
<dbReference type="PANTHER" id="PTHR30126">
    <property type="entry name" value="HTH-TYPE TRANSCRIPTIONAL REGULATOR"/>
    <property type="match status" value="1"/>
</dbReference>
<evidence type="ECO:0000256" key="1">
    <source>
        <dbReference type="ARBA" id="ARBA00009437"/>
    </source>
</evidence>
<dbReference type="PANTHER" id="PTHR30126:SF77">
    <property type="entry name" value="TRANSCRIPTIONAL REGULATORY PROTEIN"/>
    <property type="match status" value="1"/>
</dbReference>
<dbReference type="Gene3D" id="1.10.10.10">
    <property type="entry name" value="Winged helix-like DNA-binding domain superfamily/Winged helix DNA-binding domain"/>
    <property type="match status" value="1"/>
</dbReference>
<comment type="similarity">
    <text evidence="1">Belongs to the LysR transcriptional regulatory family.</text>
</comment>
<evidence type="ECO:0000259" key="5">
    <source>
        <dbReference type="PROSITE" id="PS50931"/>
    </source>
</evidence>
<dbReference type="InterPro" id="IPR005119">
    <property type="entry name" value="LysR_subst-bd"/>
</dbReference>
<feature type="domain" description="HTH lysR-type" evidence="5">
    <location>
        <begin position="12"/>
        <end position="69"/>
    </location>
</feature>
<dbReference type="GO" id="GO:0003700">
    <property type="term" value="F:DNA-binding transcription factor activity"/>
    <property type="evidence" value="ECO:0007669"/>
    <property type="project" value="InterPro"/>
</dbReference>
<dbReference type="Pfam" id="PF03466">
    <property type="entry name" value="LysR_substrate"/>
    <property type="match status" value="1"/>
</dbReference>
<evidence type="ECO:0000313" key="6">
    <source>
        <dbReference type="EMBL" id="TDR89145.1"/>
    </source>
</evidence>
<dbReference type="FunFam" id="1.10.10.10:FF:000001">
    <property type="entry name" value="LysR family transcriptional regulator"/>
    <property type="match status" value="1"/>
</dbReference>
<dbReference type="InterPro" id="IPR036388">
    <property type="entry name" value="WH-like_DNA-bd_sf"/>
</dbReference>
<keyword evidence="3" id="KW-0238">DNA-binding</keyword>
<organism evidence="6 7">
    <name type="scientific">Enterovirga rhinocerotis</name>
    <dbReference type="NCBI Taxonomy" id="1339210"/>
    <lineage>
        <taxon>Bacteria</taxon>
        <taxon>Pseudomonadati</taxon>
        <taxon>Pseudomonadota</taxon>
        <taxon>Alphaproteobacteria</taxon>
        <taxon>Hyphomicrobiales</taxon>
        <taxon>Methylobacteriaceae</taxon>
        <taxon>Enterovirga</taxon>
    </lineage>
</organism>
<gene>
    <name evidence="6" type="ORF">EV668_3633</name>
</gene>
<dbReference type="PRINTS" id="PR00039">
    <property type="entry name" value="HTHLYSR"/>
</dbReference>
<evidence type="ECO:0000313" key="7">
    <source>
        <dbReference type="Proteomes" id="UP000295122"/>
    </source>
</evidence>
<name>A0A4R7BWS8_9HYPH</name>
<accession>A0A4R7BWS8</accession>
<reference evidence="6 7" key="1">
    <citation type="submission" date="2019-03" db="EMBL/GenBank/DDBJ databases">
        <title>Genomic Encyclopedia of Type Strains, Phase IV (KMG-IV): sequencing the most valuable type-strain genomes for metagenomic binning, comparative biology and taxonomic classification.</title>
        <authorList>
            <person name="Goeker M."/>
        </authorList>
    </citation>
    <scope>NUCLEOTIDE SEQUENCE [LARGE SCALE GENOMIC DNA]</scope>
    <source>
        <strain evidence="6 7">DSM 25903</strain>
    </source>
</reference>
<evidence type="ECO:0000256" key="4">
    <source>
        <dbReference type="ARBA" id="ARBA00023163"/>
    </source>
</evidence>
<proteinExistence type="inferred from homology"/>
<dbReference type="CDD" id="cd05466">
    <property type="entry name" value="PBP2_LTTR_substrate"/>
    <property type="match status" value="1"/>
</dbReference>
<dbReference type="InterPro" id="IPR000847">
    <property type="entry name" value="LysR_HTH_N"/>
</dbReference>
<protein>
    <submittedName>
        <fullName evidence="6">LysR family transcriptional regulator</fullName>
    </submittedName>
</protein>
<evidence type="ECO:0000256" key="3">
    <source>
        <dbReference type="ARBA" id="ARBA00023125"/>
    </source>
</evidence>
<dbReference type="InterPro" id="IPR036390">
    <property type="entry name" value="WH_DNA-bd_sf"/>
</dbReference>
<keyword evidence="2" id="KW-0805">Transcription regulation</keyword>
<dbReference type="AlphaFoldDB" id="A0A4R7BWS8"/>
<dbReference type="SUPFAM" id="SSF53850">
    <property type="entry name" value="Periplasmic binding protein-like II"/>
    <property type="match status" value="1"/>
</dbReference>
<dbReference type="GO" id="GO:0000976">
    <property type="term" value="F:transcription cis-regulatory region binding"/>
    <property type="evidence" value="ECO:0007669"/>
    <property type="project" value="TreeGrafter"/>
</dbReference>